<feature type="region of interest" description="Disordered" evidence="9">
    <location>
        <begin position="1"/>
        <end position="78"/>
    </location>
</feature>
<organism evidence="11 12">
    <name type="scientific">Tilletia horrida</name>
    <dbReference type="NCBI Taxonomy" id="155126"/>
    <lineage>
        <taxon>Eukaryota</taxon>
        <taxon>Fungi</taxon>
        <taxon>Dikarya</taxon>
        <taxon>Basidiomycota</taxon>
        <taxon>Ustilaginomycotina</taxon>
        <taxon>Exobasidiomycetes</taxon>
        <taxon>Tilletiales</taxon>
        <taxon>Tilletiaceae</taxon>
        <taxon>Tilletia</taxon>
    </lineage>
</organism>
<keyword evidence="8" id="KW-0539">Nucleus</keyword>
<dbReference type="Pfam" id="PF01138">
    <property type="entry name" value="RNase_PH"/>
    <property type="match status" value="1"/>
</dbReference>
<keyword evidence="7" id="KW-0694">RNA-binding</keyword>
<evidence type="ECO:0000256" key="6">
    <source>
        <dbReference type="ARBA" id="ARBA00022835"/>
    </source>
</evidence>
<dbReference type="InterPro" id="IPR027408">
    <property type="entry name" value="PNPase/RNase_PH_dom_sf"/>
</dbReference>
<evidence type="ECO:0000313" key="11">
    <source>
        <dbReference type="EMBL" id="KAK0524035.1"/>
    </source>
</evidence>
<feature type="compositionally biased region" description="Acidic residues" evidence="9">
    <location>
        <begin position="47"/>
        <end position="56"/>
    </location>
</feature>
<evidence type="ECO:0000256" key="8">
    <source>
        <dbReference type="ARBA" id="ARBA00023242"/>
    </source>
</evidence>
<dbReference type="PANTHER" id="PTHR11953">
    <property type="entry name" value="EXOSOME COMPLEX COMPONENT"/>
    <property type="match status" value="1"/>
</dbReference>
<feature type="domain" description="Exoribonuclease phosphorolytic" evidence="10">
    <location>
        <begin position="85"/>
        <end position="214"/>
    </location>
</feature>
<evidence type="ECO:0000256" key="5">
    <source>
        <dbReference type="ARBA" id="ARBA00022552"/>
    </source>
</evidence>
<dbReference type="GO" id="GO:0006364">
    <property type="term" value="P:rRNA processing"/>
    <property type="evidence" value="ECO:0007669"/>
    <property type="project" value="UniProtKB-KW"/>
</dbReference>
<protein>
    <submittedName>
        <fullName evidence="11">3'-5'-exoribonuclease</fullName>
    </submittedName>
</protein>
<evidence type="ECO:0000313" key="12">
    <source>
        <dbReference type="Proteomes" id="UP001176521"/>
    </source>
</evidence>
<keyword evidence="5" id="KW-0698">rRNA processing</keyword>
<dbReference type="GO" id="GO:0003723">
    <property type="term" value="F:RNA binding"/>
    <property type="evidence" value="ECO:0007669"/>
    <property type="project" value="UniProtKB-KW"/>
</dbReference>
<dbReference type="Gene3D" id="3.30.230.70">
    <property type="entry name" value="GHMP Kinase, N-terminal domain"/>
    <property type="match status" value="1"/>
</dbReference>
<evidence type="ECO:0000256" key="4">
    <source>
        <dbReference type="ARBA" id="ARBA00022490"/>
    </source>
</evidence>
<proteinExistence type="inferred from homology"/>
<dbReference type="GO" id="GO:0071051">
    <property type="term" value="P:poly(A)-dependent snoRNA 3'-end processing"/>
    <property type="evidence" value="ECO:0007669"/>
    <property type="project" value="TreeGrafter"/>
</dbReference>
<dbReference type="GO" id="GO:0016075">
    <property type="term" value="P:rRNA catabolic process"/>
    <property type="evidence" value="ECO:0007669"/>
    <property type="project" value="TreeGrafter"/>
</dbReference>
<dbReference type="PANTHER" id="PTHR11953:SF2">
    <property type="entry name" value="EXOSOME COMPLEX COMPONENT MTR3"/>
    <property type="match status" value="1"/>
</dbReference>
<keyword evidence="4" id="KW-0963">Cytoplasm</keyword>
<reference evidence="11" key="1">
    <citation type="journal article" date="2023" name="PhytoFront">
        <title>Draft Genome Resources of Seven Strains of Tilletia horrida, Causal Agent of Kernel Smut of Rice.</title>
        <authorList>
            <person name="Khanal S."/>
            <person name="Antony Babu S."/>
            <person name="Zhou X.G."/>
        </authorList>
    </citation>
    <scope>NUCLEOTIDE SEQUENCE</scope>
    <source>
        <strain evidence="11">TX3</strain>
    </source>
</reference>
<dbReference type="CDD" id="cd11371">
    <property type="entry name" value="RNase_PH_MTR3"/>
    <property type="match status" value="1"/>
</dbReference>
<dbReference type="SUPFAM" id="SSF54211">
    <property type="entry name" value="Ribosomal protein S5 domain 2-like"/>
    <property type="match status" value="1"/>
</dbReference>
<keyword evidence="6" id="KW-0271">Exosome</keyword>
<dbReference type="AlphaFoldDB" id="A0AAN6G8V6"/>
<dbReference type="GO" id="GO:0005730">
    <property type="term" value="C:nucleolus"/>
    <property type="evidence" value="ECO:0007669"/>
    <property type="project" value="TreeGrafter"/>
</dbReference>
<comment type="subcellular location">
    <subcellularLocation>
        <location evidence="2">Cytoplasm</location>
    </subcellularLocation>
    <subcellularLocation>
        <location evidence="1">Nucleus</location>
    </subcellularLocation>
</comment>
<evidence type="ECO:0000259" key="10">
    <source>
        <dbReference type="Pfam" id="PF01138"/>
    </source>
</evidence>
<evidence type="ECO:0000256" key="2">
    <source>
        <dbReference type="ARBA" id="ARBA00004496"/>
    </source>
</evidence>
<dbReference type="SUPFAM" id="SSF55666">
    <property type="entry name" value="Ribonuclease PH domain 2-like"/>
    <property type="match status" value="1"/>
</dbReference>
<evidence type="ECO:0000256" key="9">
    <source>
        <dbReference type="SAM" id="MobiDB-lite"/>
    </source>
</evidence>
<dbReference type="EMBL" id="JAPDMQ010000473">
    <property type="protein sequence ID" value="KAK0524035.1"/>
    <property type="molecule type" value="Genomic_DNA"/>
</dbReference>
<gene>
    <name evidence="11" type="primary">MTR3</name>
    <name evidence="11" type="ORF">OC842_005957</name>
</gene>
<name>A0AAN6G8V6_9BASI</name>
<dbReference type="InterPro" id="IPR001247">
    <property type="entry name" value="ExoRNase_PH_dom1"/>
</dbReference>
<accession>A0AAN6G8V6</accession>
<feature type="compositionally biased region" description="Basic and acidic residues" evidence="9">
    <location>
        <begin position="57"/>
        <end position="66"/>
    </location>
</feature>
<dbReference type="InterPro" id="IPR020568">
    <property type="entry name" value="Ribosomal_Su5_D2-typ_SF"/>
</dbReference>
<keyword evidence="12" id="KW-1185">Reference proteome</keyword>
<dbReference type="GO" id="GO:0071028">
    <property type="term" value="P:nuclear mRNA surveillance"/>
    <property type="evidence" value="ECO:0007669"/>
    <property type="project" value="TreeGrafter"/>
</dbReference>
<comment type="similarity">
    <text evidence="3">Belongs to the RNase PH family.</text>
</comment>
<dbReference type="InterPro" id="IPR036345">
    <property type="entry name" value="ExoRNase_PH_dom2_sf"/>
</dbReference>
<dbReference type="Proteomes" id="UP001176521">
    <property type="component" value="Unassembled WGS sequence"/>
</dbReference>
<dbReference type="GO" id="GO:0000177">
    <property type="term" value="C:cytoplasmic exosome (RNase complex)"/>
    <property type="evidence" value="ECO:0007669"/>
    <property type="project" value="TreeGrafter"/>
</dbReference>
<evidence type="ECO:0000256" key="7">
    <source>
        <dbReference type="ARBA" id="ARBA00022884"/>
    </source>
</evidence>
<comment type="caution">
    <text evidence="11">The sequence shown here is derived from an EMBL/GenBank/DDBJ whole genome shotgun (WGS) entry which is preliminary data.</text>
</comment>
<dbReference type="InterPro" id="IPR050080">
    <property type="entry name" value="RNase_PH"/>
</dbReference>
<dbReference type="GO" id="GO:0034475">
    <property type="term" value="P:U4 snRNA 3'-end processing"/>
    <property type="evidence" value="ECO:0007669"/>
    <property type="project" value="TreeGrafter"/>
</dbReference>
<evidence type="ECO:0000256" key="3">
    <source>
        <dbReference type="ARBA" id="ARBA00006678"/>
    </source>
</evidence>
<feature type="compositionally biased region" description="Basic and acidic residues" evidence="9">
    <location>
        <begin position="1"/>
        <end position="11"/>
    </location>
</feature>
<dbReference type="GO" id="GO:0000176">
    <property type="term" value="C:nuclear exosome (RNase complex)"/>
    <property type="evidence" value="ECO:0007669"/>
    <property type="project" value="TreeGrafter"/>
</dbReference>
<sequence length="343" mass="36370">MASSADRRRVNGPEGSAPPAFASPTQLLARKRQQRVALRQKQGAQSIDEDDEDDGDDLRTAEEDGSTHAAQRGVAPMRAGRAAHELRPIYLQTGLIPQANGSAYMEMGRLKVSCAVYGPRQVRGRQYSGQAELNVEVRLAPYALPRRARPGKDVESASLSALVSQALLPSIRLDLLPKATLDIFITVLEADALDEGCAAASATLASTALADAGVDLYGLVVGSTAAFYPRRSKVQAGAGNGAATAERSSIIYLDPTRDEANAAQSNVTLCTMPALGTVTALYQGGGTLTWQQTELALDILHEAAGKIHYVVAQAVSERFLARQQEQGAADGELGEDGQPYQLQ</sequence>
<evidence type="ECO:0000256" key="1">
    <source>
        <dbReference type="ARBA" id="ARBA00004123"/>
    </source>
</evidence>